<keyword evidence="1" id="KW-0808">Transferase</keyword>
<reference evidence="1 2" key="1">
    <citation type="journal article" date="2012" name="ISME J.">
        <title>Genomic insights to SAR86, an abundant and uncultivated marine bacterial lineage.</title>
        <authorList>
            <person name="Dupont C.L."/>
            <person name="Rusch D.B."/>
            <person name="Yooseph S."/>
            <person name="Lombardo M.J."/>
            <person name="Richter R.A."/>
            <person name="Valas R."/>
            <person name="Novotny M."/>
            <person name="Yee-Greenbaum J."/>
            <person name="Selengut J.D."/>
            <person name="Haft D.H."/>
            <person name="Halpern A.L."/>
            <person name="Lasken R.S."/>
            <person name="Nealson K."/>
            <person name="Friedman R."/>
            <person name="Venter J.C."/>
        </authorList>
    </citation>
    <scope>NUCLEOTIDE SEQUENCE [LARGE SCALE GENOMIC DNA]</scope>
</reference>
<organism evidence="1 2">
    <name type="scientific">SAR86 cluster bacterium SAR86B</name>
    <dbReference type="NCBI Taxonomy" id="1123867"/>
    <lineage>
        <taxon>Bacteria</taxon>
        <taxon>Pseudomonadati</taxon>
        <taxon>Pseudomonadota</taxon>
        <taxon>Gammaproteobacteria</taxon>
        <taxon>SAR86 cluster</taxon>
    </lineage>
</organism>
<proteinExistence type="predicted"/>
<dbReference type="Proteomes" id="UP000010116">
    <property type="component" value="Unassembled WGS sequence"/>
</dbReference>
<name>J5KMQ5_9GAMM</name>
<gene>
    <name evidence="1" type="ORF">NT02SARS_1794</name>
</gene>
<accession>J5KMQ5</accession>
<protein>
    <submittedName>
        <fullName evidence="1">Camk family protein kinase</fullName>
    </submittedName>
</protein>
<dbReference type="GO" id="GO:0016301">
    <property type="term" value="F:kinase activity"/>
    <property type="evidence" value="ECO:0007669"/>
    <property type="project" value="UniProtKB-KW"/>
</dbReference>
<evidence type="ECO:0000313" key="2">
    <source>
        <dbReference type="Proteomes" id="UP000010116"/>
    </source>
</evidence>
<dbReference type="EMBL" id="JH611170">
    <property type="protein sequence ID" value="EJP73311.1"/>
    <property type="molecule type" value="Genomic_DNA"/>
</dbReference>
<dbReference type="HOGENOM" id="CLU_2636007_0_0_6"/>
<dbReference type="AlphaFoldDB" id="J5KMQ5"/>
<evidence type="ECO:0000313" key="1">
    <source>
        <dbReference type="EMBL" id="EJP73311.1"/>
    </source>
</evidence>
<sequence>MNVFQERGITHLDLHGERHYEATNLILDFVLRYQEEIPLIIICGNSNEMIKIVTHELSINSIKYSSPRFGIIRVEGL</sequence>
<keyword evidence="1" id="KW-0418">Kinase</keyword>